<dbReference type="PROSITE" id="PS50222">
    <property type="entry name" value="EF_HAND_2"/>
    <property type="match status" value="4"/>
</dbReference>
<protein>
    <submittedName>
        <fullName evidence="5">Radial spoke protein 7</fullName>
    </submittedName>
</protein>
<dbReference type="Pfam" id="PF02197">
    <property type="entry name" value="RIIa"/>
    <property type="match status" value="1"/>
</dbReference>
<gene>
    <name evidence="5" type="ORF">Ctob_007050</name>
</gene>
<dbReference type="Pfam" id="PF13499">
    <property type="entry name" value="EF-hand_7"/>
    <property type="match status" value="2"/>
</dbReference>
<accession>A0A0M0JY40</accession>
<dbReference type="FunFam" id="1.10.238.10:FF:000003">
    <property type="entry name" value="Calmodulin A"/>
    <property type="match status" value="1"/>
</dbReference>
<dbReference type="GO" id="GO:0005509">
    <property type="term" value="F:calcium ion binding"/>
    <property type="evidence" value="ECO:0007669"/>
    <property type="project" value="InterPro"/>
</dbReference>
<keyword evidence="6" id="KW-1185">Reference proteome</keyword>
<feature type="domain" description="EF-hand" evidence="4">
    <location>
        <begin position="85"/>
        <end position="120"/>
    </location>
</feature>
<dbReference type="CDD" id="cd22984">
    <property type="entry name" value="DD_CrRSP7-like"/>
    <property type="match status" value="1"/>
</dbReference>
<dbReference type="PANTHER" id="PTHR34524:SF6">
    <property type="entry name" value="CALCYPHOSINE LIKE"/>
    <property type="match status" value="1"/>
</dbReference>
<dbReference type="InterPro" id="IPR002048">
    <property type="entry name" value="EF_hand_dom"/>
</dbReference>
<dbReference type="InterPro" id="IPR003117">
    <property type="entry name" value="cAMP_dep_PK_reg_su_I/II_a/b"/>
</dbReference>
<dbReference type="Gene3D" id="1.20.890.10">
    <property type="entry name" value="cAMP-dependent protein kinase regulatory subunit, dimerization-anchoring domain"/>
    <property type="match status" value="1"/>
</dbReference>
<keyword evidence="2" id="KW-0677">Repeat</keyword>
<dbReference type="PROSITE" id="PS00018">
    <property type="entry name" value="EF_HAND_1"/>
    <property type="match status" value="4"/>
</dbReference>
<dbReference type="PANTHER" id="PTHR34524">
    <property type="entry name" value="CALCYPHOSIN"/>
    <property type="match status" value="1"/>
</dbReference>
<dbReference type="EMBL" id="JWZX01002058">
    <property type="protein sequence ID" value="KOO31237.1"/>
    <property type="molecule type" value="Genomic_DNA"/>
</dbReference>
<dbReference type="InterPro" id="IPR018247">
    <property type="entry name" value="EF_Hand_1_Ca_BS"/>
</dbReference>
<dbReference type="OrthoDB" id="26525at2759"/>
<dbReference type="Gene3D" id="1.10.238.10">
    <property type="entry name" value="EF-hand"/>
    <property type="match status" value="3"/>
</dbReference>
<evidence type="ECO:0000313" key="6">
    <source>
        <dbReference type="Proteomes" id="UP000037460"/>
    </source>
</evidence>
<organism evidence="5 6">
    <name type="scientific">Chrysochromulina tobinii</name>
    <dbReference type="NCBI Taxonomy" id="1460289"/>
    <lineage>
        <taxon>Eukaryota</taxon>
        <taxon>Haptista</taxon>
        <taxon>Haptophyta</taxon>
        <taxon>Prymnesiophyceae</taxon>
        <taxon>Prymnesiales</taxon>
        <taxon>Chrysochromulinaceae</taxon>
        <taxon>Chrysochromulina</taxon>
    </lineage>
</organism>
<reference evidence="6" key="1">
    <citation type="journal article" date="2015" name="PLoS Genet.">
        <title>Genome Sequence and Transcriptome Analyses of Chrysochromulina tobin: Metabolic Tools for Enhanced Algal Fitness in the Prominent Order Prymnesiales (Haptophyceae).</title>
        <authorList>
            <person name="Hovde B.T."/>
            <person name="Deodato C.R."/>
            <person name="Hunsperger H.M."/>
            <person name="Ryken S.A."/>
            <person name="Yost W."/>
            <person name="Jha R.K."/>
            <person name="Patterson J."/>
            <person name="Monnat R.J. Jr."/>
            <person name="Barlow S.B."/>
            <person name="Starkenburg S.R."/>
            <person name="Cattolico R.A."/>
        </authorList>
    </citation>
    <scope>NUCLEOTIDE SEQUENCE</scope>
    <source>
        <strain evidence="6">CCMP291</strain>
    </source>
</reference>
<proteinExistence type="predicted"/>
<comment type="caution">
    <text evidence="5">The sequence shown here is derived from an EMBL/GenBank/DDBJ whole genome shotgun (WGS) entry which is preliminary data.</text>
</comment>
<keyword evidence="1" id="KW-0479">Metal-binding</keyword>
<evidence type="ECO:0000256" key="2">
    <source>
        <dbReference type="ARBA" id="ARBA00022737"/>
    </source>
</evidence>
<evidence type="ECO:0000313" key="5">
    <source>
        <dbReference type="EMBL" id="KOO31237.1"/>
    </source>
</evidence>
<dbReference type="Proteomes" id="UP000037460">
    <property type="component" value="Unassembled WGS sequence"/>
</dbReference>
<dbReference type="AlphaFoldDB" id="A0A0M0JY40"/>
<dbReference type="InterPro" id="IPR051581">
    <property type="entry name" value="Ca-bind"/>
</dbReference>
<evidence type="ECO:0000256" key="3">
    <source>
        <dbReference type="ARBA" id="ARBA00022837"/>
    </source>
</evidence>
<feature type="domain" description="EF-hand" evidence="4">
    <location>
        <begin position="121"/>
        <end position="156"/>
    </location>
</feature>
<sequence>MAEAVFPLASAPFVAYKGKGCSSQRYGKKYAVPAELAPILKDFSREVLREQPEDEGFFAWSADYFERLLAEERAPKKTPRLSPEELERLLSQMFREADVNGSGALDRDEFKSVLRMSELQLSDRDVMALIAEADLDGNGEIGYDEFIPLAVELVHNMYARMDAEAERETRERNAAEEAVSLIHGMNKEELEELLVETFRKADADGSGALSMEEFKNACFEMDIGLTRREVNILMHQCDIDGDGTISYEEFVPVCFEMLVEVVRRDILQSQRTDVEIERFLIKIWQAADVMNEGMLAPNKMSGALRMAHELPLTRLQIHSVLGEVSDDLKDSRGSVDYVRFAPIASKVIERMLLPEAQAERRVALQQLGGVPPVKGGRSEGEIHQTLLDEFRRADRMNTGVVTLDDFFGTLVNSTLQLNDYELNMLASVMEFTQDDRVYYPSACEAAYGVLLFCAEQEAIGHGLR</sequence>
<feature type="domain" description="EF-hand" evidence="4">
    <location>
        <begin position="189"/>
        <end position="224"/>
    </location>
</feature>
<dbReference type="SUPFAM" id="SSF47391">
    <property type="entry name" value="Dimerization-anchoring domain of cAMP-dependent PK regulatory subunit"/>
    <property type="match status" value="1"/>
</dbReference>
<dbReference type="CDD" id="cd00051">
    <property type="entry name" value="EFh"/>
    <property type="match status" value="1"/>
</dbReference>
<evidence type="ECO:0000259" key="4">
    <source>
        <dbReference type="PROSITE" id="PS50222"/>
    </source>
</evidence>
<dbReference type="InterPro" id="IPR011992">
    <property type="entry name" value="EF-hand-dom_pair"/>
</dbReference>
<dbReference type="SUPFAM" id="SSF47473">
    <property type="entry name" value="EF-hand"/>
    <property type="match status" value="2"/>
</dbReference>
<dbReference type="SMART" id="SM00054">
    <property type="entry name" value="EFh"/>
    <property type="match status" value="4"/>
</dbReference>
<name>A0A0M0JY40_9EUKA</name>
<feature type="domain" description="EF-hand" evidence="4">
    <location>
        <begin position="225"/>
        <end position="260"/>
    </location>
</feature>
<dbReference type="SMART" id="SM00394">
    <property type="entry name" value="RIIa"/>
    <property type="match status" value="1"/>
</dbReference>
<keyword evidence="3" id="KW-0106">Calcium</keyword>
<evidence type="ECO:0000256" key="1">
    <source>
        <dbReference type="ARBA" id="ARBA00022723"/>
    </source>
</evidence>